<dbReference type="InterPro" id="IPR047928">
    <property type="entry name" value="Perm_prefix_1"/>
</dbReference>
<evidence type="ECO:0000313" key="2">
    <source>
        <dbReference type="EMBL" id="GAA0504556.1"/>
    </source>
</evidence>
<dbReference type="Proteomes" id="UP001500880">
    <property type="component" value="Unassembled WGS sequence"/>
</dbReference>
<organism evidence="2 3">
    <name type="scientific">Salinibacillus aidingensis</name>
    <dbReference type="NCBI Taxonomy" id="237684"/>
    <lineage>
        <taxon>Bacteria</taxon>
        <taxon>Bacillati</taxon>
        <taxon>Bacillota</taxon>
        <taxon>Bacilli</taxon>
        <taxon>Bacillales</taxon>
        <taxon>Bacillaceae</taxon>
        <taxon>Salinibacillus</taxon>
    </lineage>
</organism>
<proteinExistence type="predicted"/>
<evidence type="ECO:0000256" key="1">
    <source>
        <dbReference type="SAM" id="Phobius"/>
    </source>
</evidence>
<evidence type="ECO:0008006" key="4">
    <source>
        <dbReference type="Google" id="ProtNLM"/>
    </source>
</evidence>
<keyword evidence="3" id="KW-1185">Reference proteome</keyword>
<comment type="caution">
    <text evidence="2">The sequence shown here is derived from an EMBL/GenBank/DDBJ whole genome shotgun (WGS) entry which is preliminary data.</text>
</comment>
<reference evidence="2 3" key="1">
    <citation type="journal article" date="2019" name="Int. J. Syst. Evol. Microbiol.">
        <title>The Global Catalogue of Microorganisms (GCM) 10K type strain sequencing project: providing services to taxonomists for standard genome sequencing and annotation.</title>
        <authorList>
            <consortium name="The Broad Institute Genomics Platform"/>
            <consortium name="The Broad Institute Genome Sequencing Center for Infectious Disease"/>
            <person name="Wu L."/>
            <person name="Ma J."/>
        </authorList>
    </citation>
    <scope>NUCLEOTIDE SEQUENCE [LARGE SCALE GENOMIC DNA]</scope>
    <source>
        <strain evidence="2 3">JCM 12389</strain>
    </source>
</reference>
<name>A0ABN1BSN8_9BACI</name>
<feature type="transmembrane region" description="Helical" evidence="1">
    <location>
        <begin position="82"/>
        <end position="102"/>
    </location>
</feature>
<gene>
    <name evidence="2" type="ORF">GCM10008986_35140</name>
</gene>
<evidence type="ECO:0000313" key="3">
    <source>
        <dbReference type="Proteomes" id="UP001500880"/>
    </source>
</evidence>
<keyword evidence="1" id="KW-0472">Membrane</keyword>
<dbReference type="NCBIfam" id="NF038403">
    <property type="entry name" value="perm_prefix_1"/>
    <property type="match status" value="1"/>
</dbReference>
<sequence>MKKINQYIDSVYRDFDGSEGEIKDLKEEMRSHLLEIVEELKVEGKSEKEAVKMAIDRFGDQTQLSNGLMEFFKSQRLFAKKLLRFSIGVFIIGIIALSWAAITTPDASKERKELSESVAKHINEDSELSAKEKVQIQNQISSFNGESEIIHLSVYYSEEGMEEVFPVNVQDAEYTYLGMEPANSEDVITRGYKLNDKWFVQMQQNEQKSFWIYLIPFALFIVFGVLIIVWLLLNSYIKKYIKEVL</sequence>
<dbReference type="EMBL" id="BAAADO010000012">
    <property type="protein sequence ID" value="GAA0504556.1"/>
    <property type="molecule type" value="Genomic_DNA"/>
</dbReference>
<feature type="transmembrane region" description="Helical" evidence="1">
    <location>
        <begin position="210"/>
        <end position="233"/>
    </location>
</feature>
<protein>
    <recommendedName>
        <fullName evidence="4">DUF1700 domain-containing protein</fullName>
    </recommendedName>
</protein>
<dbReference type="RefSeq" id="WP_343844078.1">
    <property type="nucleotide sequence ID" value="NZ_BAAADO010000012.1"/>
</dbReference>
<keyword evidence="1" id="KW-0812">Transmembrane</keyword>
<accession>A0ABN1BSN8</accession>
<keyword evidence="1" id="KW-1133">Transmembrane helix</keyword>